<comment type="caution">
    <text evidence="2">The sequence shown here is derived from an EMBL/GenBank/DDBJ whole genome shotgun (WGS) entry which is preliminary data.</text>
</comment>
<dbReference type="SUPFAM" id="SSF54593">
    <property type="entry name" value="Glyoxalase/Bleomycin resistance protein/Dihydroxybiphenyl dioxygenase"/>
    <property type="match status" value="1"/>
</dbReference>
<name>A0A370K8C5_9GAMM</name>
<dbReference type="InterPro" id="IPR037523">
    <property type="entry name" value="VOC_core"/>
</dbReference>
<dbReference type="Gene3D" id="3.10.180.10">
    <property type="entry name" value="2,3-Dihydroxybiphenyl 1,2-Dioxygenase, domain 1"/>
    <property type="match status" value="1"/>
</dbReference>
<gene>
    <name evidence="2" type="ORF">DVT68_09155</name>
</gene>
<protein>
    <recommendedName>
        <fullName evidence="1">VOC domain-containing protein</fullName>
    </recommendedName>
</protein>
<organism evidence="2 3">
    <name type="scientific">Dyella solisilvae</name>
    <dbReference type="NCBI Taxonomy" id="1920168"/>
    <lineage>
        <taxon>Bacteria</taxon>
        <taxon>Pseudomonadati</taxon>
        <taxon>Pseudomonadota</taxon>
        <taxon>Gammaproteobacteria</taxon>
        <taxon>Lysobacterales</taxon>
        <taxon>Rhodanobacteraceae</taxon>
        <taxon>Dyella</taxon>
    </lineage>
</organism>
<sequence length="121" mass="13469">MVIPILIVRDMVEAMRFYTAVLDFRIAFAWPDERAIYAGLMRGADEMHLALATKEGHYGHGSAIVLCDDVDSAFESFRARGLVVPTRAGSPVHDAPVDQSWGTREVYIDDPSGNTLVFQQR</sequence>
<dbReference type="RefSeq" id="WP_114824766.1">
    <property type="nucleotide sequence ID" value="NZ_QQSY01000002.1"/>
</dbReference>
<feature type="domain" description="VOC" evidence="1">
    <location>
        <begin position="1"/>
        <end position="121"/>
    </location>
</feature>
<dbReference type="AlphaFoldDB" id="A0A370K8C5"/>
<evidence type="ECO:0000259" key="1">
    <source>
        <dbReference type="PROSITE" id="PS51819"/>
    </source>
</evidence>
<dbReference type="Pfam" id="PF00903">
    <property type="entry name" value="Glyoxalase"/>
    <property type="match status" value="1"/>
</dbReference>
<dbReference type="InterPro" id="IPR004360">
    <property type="entry name" value="Glyas_Fos-R_dOase_dom"/>
</dbReference>
<dbReference type="EMBL" id="QQSY01000002">
    <property type="protein sequence ID" value="RDI98677.1"/>
    <property type="molecule type" value="Genomic_DNA"/>
</dbReference>
<evidence type="ECO:0000313" key="2">
    <source>
        <dbReference type="EMBL" id="RDI98677.1"/>
    </source>
</evidence>
<reference evidence="2 3" key="1">
    <citation type="submission" date="2018-07" db="EMBL/GenBank/DDBJ databases">
        <title>Dyella solisilvae sp. nov., isolated from the pine and broad-leaved mixed forest soil.</title>
        <authorList>
            <person name="Gao Z."/>
            <person name="Qiu L."/>
        </authorList>
    </citation>
    <scope>NUCLEOTIDE SEQUENCE [LARGE SCALE GENOMIC DNA]</scope>
    <source>
        <strain evidence="2 3">DHG54</strain>
    </source>
</reference>
<proteinExistence type="predicted"/>
<dbReference type="InterPro" id="IPR029068">
    <property type="entry name" value="Glyas_Bleomycin-R_OHBP_Dase"/>
</dbReference>
<evidence type="ECO:0000313" key="3">
    <source>
        <dbReference type="Proteomes" id="UP000254711"/>
    </source>
</evidence>
<dbReference type="Proteomes" id="UP000254711">
    <property type="component" value="Unassembled WGS sequence"/>
</dbReference>
<keyword evidence="3" id="KW-1185">Reference proteome</keyword>
<accession>A0A370K8C5</accession>
<dbReference type="PROSITE" id="PS51819">
    <property type="entry name" value="VOC"/>
    <property type="match status" value="1"/>
</dbReference>